<dbReference type="SUPFAM" id="SSF88723">
    <property type="entry name" value="PIN domain-like"/>
    <property type="match status" value="1"/>
</dbReference>
<dbReference type="Pfam" id="PF01850">
    <property type="entry name" value="PIN"/>
    <property type="match status" value="1"/>
</dbReference>
<comment type="caution">
    <text evidence="2">The sequence shown here is derived from an EMBL/GenBank/DDBJ whole genome shotgun (WGS) entry which is preliminary data.</text>
</comment>
<dbReference type="InterPro" id="IPR041705">
    <property type="entry name" value="PIN_Sll0205"/>
</dbReference>
<keyword evidence="3" id="KW-1185">Reference proteome</keyword>
<proteinExistence type="predicted"/>
<dbReference type="InterPro" id="IPR002716">
    <property type="entry name" value="PIN_dom"/>
</dbReference>
<dbReference type="InterPro" id="IPR029060">
    <property type="entry name" value="PIN-like_dom_sf"/>
</dbReference>
<dbReference type="Proteomes" id="UP000252107">
    <property type="component" value="Unassembled WGS sequence"/>
</dbReference>
<gene>
    <name evidence="2" type="ORF">A6770_33945</name>
</gene>
<evidence type="ECO:0000313" key="3">
    <source>
        <dbReference type="Proteomes" id="UP000252107"/>
    </source>
</evidence>
<evidence type="ECO:0000313" key="2">
    <source>
        <dbReference type="EMBL" id="RCJ17497.1"/>
    </source>
</evidence>
<dbReference type="CDD" id="cd09872">
    <property type="entry name" value="PIN_Sll0205-like"/>
    <property type="match status" value="1"/>
</dbReference>
<dbReference type="InterPro" id="IPR052919">
    <property type="entry name" value="TA_system_RNase"/>
</dbReference>
<dbReference type="EMBL" id="LXQD01000356">
    <property type="protein sequence ID" value="RCJ17497.1"/>
    <property type="molecule type" value="Genomic_DNA"/>
</dbReference>
<dbReference type="PANTHER" id="PTHR36173:SF1">
    <property type="entry name" value="RIBONUCLEASE VAPC22"/>
    <property type="match status" value="1"/>
</dbReference>
<evidence type="ECO:0000259" key="1">
    <source>
        <dbReference type="Pfam" id="PF01850"/>
    </source>
</evidence>
<feature type="domain" description="PIN" evidence="1">
    <location>
        <begin position="4"/>
        <end position="126"/>
    </location>
</feature>
<protein>
    <submittedName>
        <fullName evidence="2">Twitching motility protein PilT</fullName>
    </submittedName>
</protein>
<name>A0A367Q001_9NOSO</name>
<organism evidence="2 3">
    <name type="scientific">Nostoc minutum NIES-26</name>
    <dbReference type="NCBI Taxonomy" id="1844469"/>
    <lineage>
        <taxon>Bacteria</taxon>
        <taxon>Bacillati</taxon>
        <taxon>Cyanobacteriota</taxon>
        <taxon>Cyanophyceae</taxon>
        <taxon>Nostocales</taxon>
        <taxon>Nostocaceae</taxon>
        <taxon>Nostoc</taxon>
    </lineage>
</organism>
<accession>A0A367Q001</accession>
<dbReference type="PANTHER" id="PTHR36173">
    <property type="entry name" value="RIBONUCLEASE VAPC16-RELATED"/>
    <property type="match status" value="1"/>
</dbReference>
<reference evidence="2" key="1">
    <citation type="submission" date="2016-04" db="EMBL/GenBank/DDBJ databases">
        <authorList>
            <person name="Tabuchi Yagui T.R."/>
        </authorList>
    </citation>
    <scope>NUCLEOTIDE SEQUENCE [LARGE SCALE GENOMIC DNA]</scope>
    <source>
        <strain evidence="2">NIES-26</strain>
    </source>
</reference>
<sequence>MTSVVADTHTLIWYVFDLQRLSSAALTALEQAVNTGNPIYVSAITIIEIAYLVEKGRFAEEVLTRILNALDDPNIGIVLVPLDRNVSGVVRQIDRVTVPDMPDRIIAATAFSLGIPLVTRDLRIQALTTIKTIW</sequence>
<dbReference type="AlphaFoldDB" id="A0A367Q001"/>
<dbReference type="Gene3D" id="3.40.50.1010">
    <property type="entry name" value="5'-nuclease"/>
    <property type="match status" value="1"/>
</dbReference>